<dbReference type="RefSeq" id="WP_371842358.1">
    <property type="nucleotide sequence ID" value="NZ_JBGMEL010000001.1"/>
</dbReference>
<dbReference type="Proteomes" id="UP001569414">
    <property type="component" value="Unassembled WGS sequence"/>
</dbReference>
<organism evidence="2 3">
    <name type="scientific">Microbulbifer echini</name>
    <dbReference type="NCBI Taxonomy" id="1529067"/>
    <lineage>
        <taxon>Bacteria</taxon>
        <taxon>Pseudomonadati</taxon>
        <taxon>Pseudomonadota</taxon>
        <taxon>Gammaproteobacteria</taxon>
        <taxon>Cellvibrionales</taxon>
        <taxon>Microbulbiferaceae</taxon>
        <taxon>Microbulbifer</taxon>
    </lineage>
</organism>
<dbReference type="InterPro" id="IPR050471">
    <property type="entry name" value="AB_hydrolase"/>
</dbReference>
<sequence>MAVFRFNDVALHFEIRGNGPRLVFHPGTLSDLRVSPTIYDSPLANYFQILTFDPRGIGQSNSPLDSPSMTDYALDLKYLMEHVGWQDAYLVGESFGGMVAQEFALQYPHAVQKLILLVTSSGGRGGASFPFHQYDLEAMSLDDKVHLWITAGDSRLQDTDYRDTNPTLYTPLRHYYQHVCELAAKKSDGVMCRSRQLQARKEHDTFSRLSALKVETLICAGRYDNVAPFENQQALFQQIPNARLGIFVGGHNILWQDPLIWDFLSDFLAMRN</sequence>
<dbReference type="SUPFAM" id="SSF53474">
    <property type="entry name" value="alpha/beta-Hydrolases"/>
    <property type="match status" value="1"/>
</dbReference>
<dbReference type="Pfam" id="PF00561">
    <property type="entry name" value="Abhydrolase_1"/>
    <property type="match status" value="1"/>
</dbReference>
<reference evidence="2 3" key="1">
    <citation type="submission" date="2024-08" db="EMBL/GenBank/DDBJ databases">
        <authorList>
            <person name="Ishaq N."/>
        </authorList>
    </citation>
    <scope>NUCLEOTIDE SEQUENCE [LARGE SCALE GENOMIC DNA]</scope>
    <source>
        <strain evidence="2 3">JCM 30400</strain>
    </source>
</reference>
<dbReference type="PRINTS" id="PR00111">
    <property type="entry name" value="ABHYDROLASE"/>
</dbReference>
<evidence type="ECO:0000313" key="3">
    <source>
        <dbReference type="Proteomes" id="UP001569414"/>
    </source>
</evidence>
<accession>A0ABV4NII8</accession>
<feature type="domain" description="AB hydrolase-1" evidence="1">
    <location>
        <begin position="20"/>
        <end position="258"/>
    </location>
</feature>
<dbReference type="EMBL" id="JBGMEL010000001">
    <property type="protein sequence ID" value="MFA0789223.1"/>
    <property type="molecule type" value="Genomic_DNA"/>
</dbReference>
<dbReference type="Gene3D" id="3.40.50.1820">
    <property type="entry name" value="alpha/beta hydrolase"/>
    <property type="match status" value="1"/>
</dbReference>
<protein>
    <submittedName>
        <fullName evidence="2">Alpha/beta fold hydrolase</fullName>
    </submittedName>
</protein>
<proteinExistence type="predicted"/>
<gene>
    <name evidence="2" type="ORF">ACCI51_01615</name>
</gene>
<dbReference type="InterPro" id="IPR000073">
    <property type="entry name" value="AB_hydrolase_1"/>
</dbReference>
<dbReference type="PANTHER" id="PTHR43433">
    <property type="entry name" value="HYDROLASE, ALPHA/BETA FOLD FAMILY PROTEIN"/>
    <property type="match status" value="1"/>
</dbReference>
<keyword evidence="3" id="KW-1185">Reference proteome</keyword>
<evidence type="ECO:0000313" key="2">
    <source>
        <dbReference type="EMBL" id="MFA0789223.1"/>
    </source>
</evidence>
<name>A0ABV4NII8_9GAMM</name>
<comment type="caution">
    <text evidence="2">The sequence shown here is derived from an EMBL/GenBank/DDBJ whole genome shotgun (WGS) entry which is preliminary data.</text>
</comment>
<keyword evidence="2" id="KW-0378">Hydrolase</keyword>
<dbReference type="PANTHER" id="PTHR43433:SF5">
    <property type="entry name" value="AB HYDROLASE-1 DOMAIN-CONTAINING PROTEIN"/>
    <property type="match status" value="1"/>
</dbReference>
<evidence type="ECO:0000259" key="1">
    <source>
        <dbReference type="Pfam" id="PF00561"/>
    </source>
</evidence>
<dbReference type="InterPro" id="IPR029058">
    <property type="entry name" value="AB_hydrolase_fold"/>
</dbReference>
<dbReference type="GO" id="GO:0016787">
    <property type="term" value="F:hydrolase activity"/>
    <property type="evidence" value="ECO:0007669"/>
    <property type="project" value="UniProtKB-KW"/>
</dbReference>